<organism evidence="12 13">
    <name type="scientific">Bradyrhizobium canariense</name>
    <dbReference type="NCBI Taxonomy" id="255045"/>
    <lineage>
        <taxon>Bacteria</taxon>
        <taxon>Pseudomonadati</taxon>
        <taxon>Pseudomonadota</taxon>
        <taxon>Alphaproteobacteria</taxon>
        <taxon>Hyphomicrobiales</taxon>
        <taxon>Nitrobacteraceae</taxon>
        <taxon>Bradyrhizobium</taxon>
    </lineage>
</organism>
<dbReference type="Gene3D" id="3.40.228.10">
    <property type="entry name" value="Dimethylsulfoxide Reductase, domain 2"/>
    <property type="match status" value="1"/>
</dbReference>
<dbReference type="GO" id="GO:0045333">
    <property type="term" value="P:cellular respiration"/>
    <property type="evidence" value="ECO:0007669"/>
    <property type="project" value="UniProtKB-ARBA"/>
</dbReference>
<evidence type="ECO:0000259" key="11">
    <source>
        <dbReference type="Pfam" id="PF01568"/>
    </source>
</evidence>
<dbReference type="GO" id="GO:0016020">
    <property type="term" value="C:membrane"/>
    <property type="evidence" value="ECO:0007669"/>
    <property type="project" value="TreeGrafter"/>
</dbReference>
<evidence type="ECO:0000256" key="6">
    <source>
        <dbReference type="ARBA" id="ARBA00022723"/>
    </source>
</evidence>
<evidence type="ECO:0000256" key="4">
    <source>
        <dbReference type="ARBA" id="ARBA00022485"/>
    </source>
</evidence>
<dbReference type="GO" id="GO:1990204">
    <property type="term" value="C:oxidoreductase complex"/>
    <property type="evidence" value="ECO:0007669"/>
    <property type="project" value="UniProtKB-ARBA"/>
</dbReference>
<dbReference type="InterPro" id="IPR009010">
    <property type="entry name" value="Asp_de-COase-like_dom_sf"/>
</dbReference>
<keyword evidence="8" id="KW-0408">Iron</keyword>
<dbReference type="PANTHER" id="PTHR43105">
    <property type="entry name" value="RESPIRATORY NITRATE REDUCTASE"/>
    <property type="match status" value="1"/>
</dbReference>
<keyword evidence="7" id="KW-0560">Oxidoreductase</keyword>
<dbReference type="InterPro" id="IPR041953">
    <property type="entry name" value="YdeP_MopB"/>
</dbReference>
<comment type="cofactor">
    <cofactor evidence="2">
        <name>[4Fe-4S] cluster</name>
        <dbReference type="ChEBI" id="CHEBI:49883"/>
    </cofactor>
</comment>
<dbReference type="Pfam" id="PF00384">
    <property type="entry name" value="Molybdopterin"/>
    <property type="match status" value="1"/>
</dbReference>
<keyword evidence="6" id="KW-0479">Metal-binding</keyword>
<accession>A0A1X3E2G7</accession>
<dbReference type="PIRSF" id="PIRSF000144">
    <property type="entry name" value="CbbBc"/>
    <property type="match status" value="1"/>
</dbReference>
<keyword evidence="4" id="KW-0004">4Fe-4S</keyword>
<dbReference type="InterPro" id="IPR006657">
    <property type="entry name" value="MoPterin_dinucl-bd_dom"/>
</dbReference>
<dbReference type="GO" id="GO:0051539">
    <property type="term" value="F:4 iron, 4 sulfur cluster binding"/>
    <property type="evidence" value="ECO:0007669"/>
    <property type="project" value="UniProtKB-KW"/>
</dbReference>
<dbReference type="Pfam" id="PF01568">
    <property type="entry name" value="Molydop_binding"/>
    <property type="match status" value="1"/>
</dbReference>
<gene>
    <name evidence="12" type="ORF">BSZ18_27210</name>
</gene>
<dbReference type="PANTHER" id="PTHR43105:SF4">
    <property type="entry name" value="PROTEIN YDEP"/>
    <property type="match status" value="1"/>
</dbReference>
<feature type="domain" description="Molybdopterin oxidoreductase" evidence="10">
    <location>
        <begin position="110"/>
        <end position="408"/>
    </location>
</feature>
<evidence type="ECO:0000256" key="3">
    <source>
        <dbReference type="ARBA" id="ARBA00010312"/>
    </source>
</evidence>
<evidence type="ECO:0000256" key="7">
    <source>
        <dbReference type="ARBA" id="ARBA00023002"/>
    </source>
</evidence>
<feature type="domain" description="Molybdopterin dinucleotide-binding" evidence="11">
    <location>
        <begin position="644"/>
        <end position="750"/>
    </location>
</feature>
<dbReference type="CDD" id="cd02787">
    <property type="entry name" value="MopB_CT_ydeP"/>
    <property type="match status" value="1"/>
</dbReference>
<dbReference type="GO" id="GO:0030151">
    <property type="term" value="F:molybdenum ion binding"/>
    <property type="evidence" value="ECO:0007669"/>
    <property type="project" value="InterPro"/>
</dbReference>
<comment type="cofactor">
    <cofactor evidence="1">
        <name>Mo-bis(molybdopterin guanine dinucleotide)</name>
        <dbReference type="ChEBI" id="CHEBI:60539"/>
    </cofactor>
</comment>
<dbReference type="NCBIfam" id="TIGR01701">
    <property type="entry name" value="Fdhalpha-like"/>
    <property type="match status" value="1"/>
</dbReference>
<dbReference type="Proteomes" id="UP000193553">
    <property type="component" value="Unassembled WGS sequence"/>
</dbReference>
<dbReference type="GO" id="GO:0008863">
    <property type="term" value="F:formate dehydrogenase (NAD+) activity"/>
    <property type="evidence" value="ECO:0007669"/>
    <property type="project" value="InterPro"/>
</dbReference>
<dbReference type="InterPro" id="IPR037951">
    <property type="entry name" value="MopB_CT_YdeP"/>
</dbReference>
<evidence type="ECO:0000256" key="1">
    <source>
        <dbReference type="ARBA" id="ARBA00001942"/>
    </source>
</evidence>
<evidence type="ECO:0000313" key="13">
    <source>
        <dbReference type="Proteomes" id="UP000193553"/>
    </source>
</evidence>
<dbReference type="SUPFAM" id="SSF50692">
    <property type="entry name" value="ADC-like"/>
    <property type="match status" value="1"/>
</dbReference>
<comment type="similarity">
    <text evidence="3">Belongs to the prokaryotic molybdopterin-containing oxidoreductase family.</text>
</comment>
<evidence type="ECO:0000259" key="10">
    <source>
        <dbReference type="Pfam" id="PF00384"/>
    </source>
</evidence>
<protein>
    <submittedName>
        <fullName evidence="12">Formate dehydrogenase</fullName>
    </submittedName>
</protein>
<evidence type="ECO:0000256" key="8">
    <source>
        <dbReference type="ARBA" id="ARBA00023004"/>
    </source>
</evidence>
<dbReference type="EMBL" id="NAFI01000183">
    <property type="protein sequence ID" value="OSJ05197.1"/>
    <property type="molecule type" value="Genomic_DNA"/>
</dbReference>
<evidence type="ECO:0000256" key="9">
    <source>
        <dbReference type="ARBA" id="ARBA00023014"/>
    </source>
</evidence>
<dbReference type="OrthoDB" id="5287431at2"/>
<dbReference type="AlphaFoldDB" id="A0A1X3E2G7"/>
<reference evidence="12 13" key="1">
    <citation type="submission" date="2017-03" db="EMBL/GenBank/DDBJ databases">
        <title>Whole genome sequences of fourteen strains of Bradyrhizobium canariense and one strain of Bradyrhizobium japonicum isolated from Lupinus (Papilionoideae: Genisteae) species in Algeria.</title>
        <authorList>
            <person name="Crovadore J."/>
            <person name="Chekireb D."/>
            <person name="Brachmann A."/>
            <person name="Chablais R."/>
            <person name="Cochard B."/>
            <person name="Lefort F."/>
        </authorList>
    </citation>
    <scope>NUCLEOTIDE SEQUENCE [LARGE SCALE GENOMIC DNA]</scope>
    <source>
        <strain evidence="12 13">UBMA195</strain>
    </source>
</reference>
<keyword evidence="9" id="KW-0411">Iron-sulfur</keyword>
<dbReference type="InterPro" id="IPR006656">
    <property type="entry name" value="Mopterin_OxRdtase"/>
</dbReference>
<evidence type="ECO:0000256" key="2">
    <source>
        <dbReference type="ARBA" id="ARBA00001966"/>
    </source>
</evidence>
<evidence type="ECO:0000313" key="12">
    <source>
        <dbReference type="EMBL" id="OSJ05197.1"/>
    </source>
</evidence>
<sequence>MRQKAKVENYDAPAGGWGSLKAVASILTQEEVAILGSEILLKQNKPDGFMCVSCSWAKPAKPRPFEFCENGAKATAWEITRKTVTPEFFAQHTLAELRTWSDHQLEEQGRLTTPMRYDRASDKYLPVDWEEAFAAIGAELNRLDPRSVVMYTSGRASLETSYMYQLFGRMYGTNNFPDSSNMCHETTSVALPEVIGVPVGTVLLEDFETTGCIFFFGHNTTTNAPRMLHPLQEAAQRGVPIISFNPLRERGLERFVNPQNPVQMIAGGTRISSQYYQVRVGGDAAAIVGICKWVIEADDLARKNEAARVVDVEFIQQHTAGFEEFAAFCRTQDWDEIERASGLSRGALREAANTYMEAKAVIANYGMGITQHKHGVETNKMIVNLLLLRGNIGKPGAGILPIRGHSNVQGQRTVGISEKTKLVPLDKLAELFGFEPPRWEGLSTVDACQGILKGDVRGFVGLGGNFLRAVPERSLMEPAWSGLRLSVQIATKLNRTHLVPGEGTYLLPCLGRIEIDRQASGAQAVSMEDSTTCIHGSRGQRKPVADHLLSEPAIVAALAKATLKPNPKIDWDAWVADYSRVRDAIERTYPDQFKDFNARMFEPGGFARPLAARERKWKTPNGKANFTVPKSAFAPPRETDGVYELMTLRADGQFNTTIYAEGDRFRGIEGGRYVVFMNPADMEGDGLKAGDTVTLVTEAGDGVERSLSELQIVPYGIPRRSIAAYYPECNVLIPLWHYAEGSKVPAAKSIPVRLFKDILPEIVEAGEARISAS</sequence>
<comment type="caution">
    <text evidence="12">The sequence shown here is derived from an EMBL/GenBank/DDBJ whole genome shotgun (WGS) entry which is preliminary data.</text>
</comment>
<dbReference type="RefSeq" id="WP_085351348.1">
    <property type="nucleotide sequence ID" value="NZ_NAEX01000180.1"/>
</dbReference>
<name>A0A1X3E2G7_9BRAD</name>
<dbReference type="SUPFAM" id="SSF53706">
    <property type="entry name" value="Formate dehydrogenase/DMSO reductase, domains 1-3"/>
    <property type="match status" value="1"/>
</dbReference>
<proteinExistence type="inferred from homology"/>
<dbReference type="CDD" id="cd02767">
    <property type="entry name" value="MopB_ydeP"/>
    <property type="match status" value="1"/>
</dbReference>
<keyword evidence="5" id="KW-0500">Molybdenum</keyword>
<evidence type="ECO:0000256" key="5">
    <source>
        <dbReference type="ARBA" id="ARBA00022505"/>
    </source>
</evidence>
<dbReference type="Gene3D" id="3.40.50.740">
    <property type="match status" value="1"/>
</dbReference>
<dbReference type="InterPro" id="IPR050123">
    <property type="entry name" value="Prok_molybdopt-oxidoreductase"/>
</dbReference>
<dbReference type="InterPro" id="IPR010046">
    <property type="entry name" value="Mopterin_OxRdtse_a_bac"/>
</dbReference>
<dbReference type="GO" id="GO:0043546">
    <property type="term" value="F:molybdopterin cofactor binding"/>
    <property type="evidence" value="ECO:0007669"/>
    <property type="project" value="InterPro"/>
</dbReference>